<evidence type="ECO:0000313" key="2">
    <source>
        <dbReference type="Proteomes" id="UP000254051"/>
    </source>
</evidence>
<dbReference type="RefSeq" id="WP_109711609.1">
    <property type="nucleotide sequence ID" value="NZ_QGDS01000007.1"/>
</dbReference>
<reference evidence="2" key="1">
    <citation type="submission" date="2017-07" db="EMBL/GenBank/DDBJ databases">
        <authorList>
            <person name="Varghese N."/>
            <person name="Submissions S."/>
        </authorList>
    </citation>
    <scope>NUCLEOTIDE SEQUENCE [LARGE SCALE GENOMIC DNA]</scope>
    <source>
        <strain evidence="2">NLAE-zl-C134</strain>
    </source>
</reference>
<gene>
    <name evidence="1" type="ORF">SAMN05216529_10735</name>
</gene>
<organism evidence="1 2">
    <name type="scientific">Faecalicatena contorta</name>
    <dbReference type="NCBI Taxonomy" id="39482"/>
    <lineage>
        <taxon>Bacteria</taxon>
        <taxon>Bacillati</taxon>
        <taxon>Bacillota</taxon>
        <taxon>Clostridia</taxon>
        <taxon>Lachnospirales</taxon>
        <taxon>Lachnospiraceae</taxon>
        <taxon>Faecalicatena</taxon>
    </lineage>
</organism>
<keyword evidence="2" id="KW-1185">Reference proteome</keyword>
<proteinExistence type="predicted"/>
<dbReference type="AlphaFoldDB" id="A0A315ZVJ6"/>
<name>A0A315ZVJ6_9FIRM</name>
<dbReference type="EMBL" id="UHJJ01000007">
    <property type="protein sequence ID" value="SUQ14583.1"/>
    <property type="molecule type" value="Genomic_DNA"/>
</dbReference>
<dbReference type="Proteomes" id="UP000254051">
    <property type="component" value="Unassembled WGS sequence"/>
</dbReference>
<accession>A0A315ZVJ6</accession>
<sequence length="69" mass="8521">MKIIKELFAFVRIVGAYLKESHMRNKLYEHRIKMLKIYKEYENSELQMSETKYWLGELHARIISWRSEL</sequence>
<protein>
    <submittedName>
        <fullName evidence="1">Uncharacterized protein</fullName>
    </submittedName>
</protein>
<evidence type="ECO:0000313" key="1">
    <source>
        <dbReference type="EMBL" id="SUQ14583.1"/>
    </source>
</evidence>